<dbReference type="RefSeq" id="WP_254009693.1">
    <property type="nucleotide sequence ID" value="NZ_JAMZMM010000001.1"/>
</dbReference>
<dbReference type="EMBL" id="JAMZMM010000001">
    <property type="protein sequence ID" value="MCP2726871.1"/>
    <property type="molecule type" value="Genomic_DNA"/>
</dbReference>
<reference evidence="6" key="1">
    <citation type="submission" date="2022-06" db="EMBL/GenBank/DDBJ databases">
        <title>New cyanobacteria of genus Symplocastrum in benthos of Lake Baikal.</title>
        <authorList>
            <person name="Sorokovikova E."/>
            <person name="Tikhonova I."/>
            <person name="Krasnopeev A."/>
            <person name="Evseev P."/>
            <person name="Gladkikh A."/>
            <person name="Belykh O."/>
        </authorList>
    </citation>
    <scope>NUCLEOTIDE SEQUENCE</scope>
    <source>
        <strain evidence="6">BBK-W-15</strain>
    </source>
</reference>
<dbReference type="PANTHER" id="PTHR42988">
    <property type="entry name" value="PHOSPHOHYDROLASE"/>
    <property type="match status" value="1"/>
</dbReference>
<dbReference type="Proteomes" id="UP001204953">
    <property type="component" value="Unassembled WGS sequence"/>
</dbReference>
<keyword evidence="7" id="KW-1185">Reference proteome</keyword>
<dbReference type="GO" id="GO:0046872">
    <property type="term" value="F:metal ion binding"/>
    <property type="evidence" value="ECO:0007669"/>
    <property type="project" value="UniProtKB-KW"/>
</dbReference>
<organism evidence="6 7">
    <name type="scientific">Limnofasciculus baicalensis BBK-W-15</name>
    <dbReference type="NCBI Taxonomy" id="2699891"/>
    <lineage>
        <taxon>Bacteria</taxon>
        <taxon>Bacillati</taxon>
        <taxon>Cyanobacteriota</taxon>
        <taxon>Cyanophyceae</taxon>
        <taxon>Coleofasciculales</taxon>
        <taxon>Coleofasciculaceae</taxon>
        <taxon>Limnofasciculus</taxon>
        <taxon>Limnofasciculus baicalensis</taxon>
    </lineage>
</organism>
<dbReference type="GO" id="GO:0016787">
    <property type="term" value="F:hydrolase activity"/>
    <property type="evidence" value="ECO:0007669"/>
    <property type="project" value="UniProtKB-KW"/>
</dbReference>
<dbReference type="Pfam" id="PF00149">
    <property type="entry name" value="Metallophos"/>
    <property type="match status" value="1"/>
</dbReference>
<evidence type="ECO:0000259" key="5">
    <source>
        <dbReference type="Pfam" id="PF00149"/>
    </source>
</evidence>
<gene>
    <name evidence="6" type="ORF">NJ959_00055</name>
</gene>
<dbReference type="AlphaFoldDB" id="A0AAE3KKS5"/>
<keyword evidence="1" id="KW-0479">Metal-binding</keyword>
<evidence type="ECO:0000256" key="1">
    <source>
        <dbReference type="ARBA" id="ARBA00022723"/>
    </source>
</evidence>
<keyword evidence="2" id="KW-0378">Hydrolase</keyword>
<proteinExistence type="inferred from homology"/>
<comment type="caution">
    <text evidence="6">The sequence shown here is derived from an EMBL/GenBank/DDBJ whole genome shotgun (WGS) entry which is preliminary data.</text>
</comment>
<protein>
    <submittedName>
        <fullName evidence="6">Metallophosphoesterase</fullName>
    </submittedName>
</protein>
<sequence length="366" mass="41871">MNLNFRFAVISDLHIALPQSIWDHPSRFHLVEISIPALELALDRLEQLDLDFLLLPGDLTQHGEPANHTWLANRLAKLPFPAYAIPGNHDFPTLLPDEKSIEFKDFPHYYRQFGYTNPDQLYYTCELLPGVQLIGLNSNQFDESGQQIGRLDEPQLAWLEQILTETKNKLVMVMIHHNVIEHLPGQSNHPLGQRYMLENAPALLKLLKAAGVNLIFTGHLHVQDIACQDGIYDITTGSLVSYPHPYRILNLQTDEEGNRSLQIESHRIESLPDWEKLPQISRKWMGDRSHPFMIKLLTSPPLNLPMEEANKFAPSLRDFWADIAGGDAQFDFPDFPPKVRRYFQSFSATNSEGKLVFIDNHTTLVI</sequence>
<name>A0AAE3KKS5_9CYAN</name>
<evidence type="ECO:0000256" key="4">
    <source>
        <dbReference type="ARBA" id="ARBA00025742"/>
    </source>
</evidence>
<dbReference type="PANTHER" id="PTHR42988:SF2">
    <property type="entry name" value="CYCLIC NUCLEOTIDE PHOSPHODIESTERASE CBUA0032-RELATED"/>
    <property type="match status" value="1"/>
</dbReference>
<dbReference type="InterPro" id="IPR004843">
    <property type="entry name" value="Calcineurin-like_PHP"/>
</dbReference>
<evidence type="ECO:0000313" key="7">
    <source>
        <dbReference type="Proteomes" id="UP001204953"/>
    </source>
</evidence>
<dbReference type="PIRSF" id="PIRSF035427">
    <property type="entry name" value="All2852"/>
    <property type="match status" value="1"/>
</dbReference>
<dbReference type="InterPro" id="IPR050884">
    <property type="entry name" value="CNP_phosphodiesterase-III"/>
</dbReference>
<dbReference type="InterPro" id="IPR029052">
    <property type="entry name" value="Metallo-depent_PP-like"/>
</dbReference>
<dbReference type="InterPro" id="IPR011239">
    <property type="entry name" value="Pesterase_cyn"/>
</dbReference>
<evidence type="ECO:0000256" key="2">
    <source>
        <dbReference type="ARBA" id="ARBA00022801"/>
    </source>
</evidence>
<dbReference type="SUPFAM" id="SSF56300">
    <property type="entry name" value="Metallo-dependent phosphatases"/>
    <property type="match status" value="1"/>
</dbReference>
<evidence type="ECO:0000313" key="6">
    <source>
        <dbReference type="EMBL" id="MCP2726871.1"/>
    </source>
</evidence>
<keyword evidence="3" id="KW-0408">Iron</keyword>
<dbReference type="Gene3D" id="3.60.21.10">
    <property type="match status" value="1"/>
</dbReference>
<accession>A0AAE3KKS5</accession>
<comment type="similarity">
    <text evidence="4">Belongs to the cyclic nucleotide phosphodiesterase class-III family.</text>
</comment>
<evidence type="ECO:0000256" key="3">
    <source>
        <dbReference type="ARBA" id="ARBA00023004"/>
    </source>
</evidence>
<feature type="domain" description="Calcineurin-like phosphoesterase" evidence="5">
    <location>
        <begin position="5"/>
        <end position="222"/>
    </location>
</feature>